<proteinExistence type="predicted"/>
<keyword evidence="5" id="KW-1185">Reference proteome</keyword>
<accession>A0AAW1PDJ0</accession>
<keyword evidence="1" id="KW-0863">Zinc-finger</keyword>
<evidence type="ECO:0000259" key="3">
    <source>
        <dbReference type="PROSITE" id="PS51134"/>
    </source>
</evidence>
<dbReference type="InterPro" id="IPR000679">
    <property type="entry name" value="Znf_GATA"/>
</dbReference>
<keyword evidence="1" id="KW-0862">Zinc</keyword>
<protein>
    <recommendedName>
        <fullName evidence="6">TFIIB-type domain-containing protein</fullName>
    </recommendedName>
</protein>
<evidence type="ECO:0000313" key="5">
    <source>
        <dbReference type="Proteomes" id="UP001489004"/>
    </source>
</evidence>
<dbReference type="SUPFAM" id="SSF57783">
    <property type="entry name" value="Zinc beta-ribbon"/>
    <property type="match status" value="1"/>
</dbReference>
<dbReference type="GO" id="GO:0043565">
    <property type="term" value="F:sequence-specific DNA binding"/>
    <property type="evidence" value="ECO:0007669"/>
    <property type="project" value="InterPro"/>
</dbReference>
<feature type="domain" description="TFIIB-type" evidence="3">
    <location>
        <begin position="7"/>
        <end position="40"/>
    </location>
</feature>
<evidence type="ECO:0000259" key="2">
    <source>
        <dbReference type="PROSITE" id="PS50114"/>
    </source>
</evidence>
<keyword evidence="1" id="KW-0479">Metal-binding</keyword>
<dbReference type="PROSITE" id="PS51134">
    <property type="entry name" value="ZF_TFIIB"/>
    <property type="match status" value="1"/>
</dbReference>
<dbReference type="GO" id="GO:0008270">
    <property type="term" value="F:zinc ion binding"/>
    <property type="evidence" value="ECO:0007669"/>
    <property type="project" value="UniProtKB-KW"/>
</dbReference>
<sequence>MSRAGSYVPTCSECAPLDTVVITDATSGDQVCTACGLVLDSFLPVASWNEYERLGAPSDAFSGHLATSIAGKCGLAKLQHQMGDSSASTLTAWANRARRVTGSSPFLPTTLANAMIEQLTLLHTRHTMGGPQA</sequence>
<gene>
    <name evidence="4" type="ORF">WJX72_004260</name>
</gene>
<dbReference type="PROSITE" id="PS50114">
    <property type="entry name" value="GATA_ZN_FINGER_2"/>
    <property type="match status" value="1"/>
</dbReference>
<dbReference type="EMBL" id="JALJOR010000014">
    <property type="protein sequence ID" value="KAK9806172.1"/>
    <property type="molecule type" value="Genomic_DNA"/>
</dbReference>
<dbReference type="AlphaFoldDB" id="A0AAW1PDJ0"/>
<dbReference type="Gene3D" id="1.10.472.170">
    <property type="match status" value="1"/>
</dbReference>
<name>A0AAW1PDJ0_9CHLO</name>
<feature type="domain" description="GATA-type" evidence="2">
    <location>
        <begin position="11"/>
        <end position="37"/>
    </location>
</feature>
<organism evidence="4 5">
    <name type="scientific">[Myrmecia] bisecta</name>
    <dbReference type="NCBI Taxonomy" id="41462"/>
    <lineage>
        <taxon>Eukaryota</taxon>
        <taxon>Viridiplantae</taxon>
        <taxon>Chlorophyta</taxon>
        <taxon>core chlorophytes</taxon>
        <taxon>Trebouxiophyceae</taxon>
        <taxon>Trebouxiales</taxon>
        <taxon>Trebouxiaceae</taxon>
        <taxon>Myrmecia</taxon>
    </lineage>
</organism>
<reference evidence="4 5" key="1">
    <citation type="journal article" date="2024" name="Nat. Commun.">
        <title>Phylogenomics reveals the evolutionary origins of lichenization in chlorophyte algae.</title>
        <authorList>
            <person name="Puginier C."/>
            <person name="Libourel C."/>
            <person name="Otte J."/>
            <person name="Skaloud P."/>
            <person name="Haon M."/>
            <person name="Grisel S."/>
            <person name="Petersen M."/>
            <person name="Berrin J.G."/>
            <person name="Delaux P.M."/>
            <person name="Dal Grande F."/>
            <person name="Keller J."/>
        </authorList>
    </citation>
    <scope>NUCLEOTIDE SEQUENCE [LARGE SCALE GENOMIC DNA]</scope>
    <source>
        <strain evidence="4 5">SAG 2043</strain>
    </source>
</reference>
<evidence type="ECO:0000313" key="4">
    <source>
        <dbReference type="EMBL" id="KAK9806172.1"/>
    </source>
</evidence>
<evidence type="ECO:0008006" key="6">
    <source>
        <dbReference type="Google" id="ProtNLM"/>
    </source>
</evidence>
<evidence type="ECO:0000256" key="1">
    <source>
        <dbReference type="PROSITE-ProRule" id="PRU00469"/>
    </source>
</evidence>
<dbReference type="GO" id="GO:0006355">
    <property type="term" value="P:regulation of DNA-templated transcription"/>
    <property type="evidence" value="ECO:0007669"/>
    <property type="project" value="InterPro"/>
</dbReference>
<dbReference type="InterPro" id="IPR013137">
    <property type="entry name" value="Znf_TFIIB"/>
</dbReference>
<dbReference type="Proteomes" id="UP001489004">
    <property type="component" value="Unassembled WGS sequence"/>
</dbReference>
<comment type="caution">
    <text evidence="4">The sequence shown here is derived from an EMBL/GenBank/DDBJ whole genome shotgun (WGS) entry which is preliminary data.</text>
</comment>